<dbReference type="PROSITE" id="PS51370">
    <property type="entry name" value="R"/>
    <property type="match status" value="1"/>
</dbReference>
<reference evidence="10" key="1">
    <citation type="submission" date="2023-03" db="EMBL/GenBank/DDBJ databases">
        <authorList>
            <person name="Julca I."/>
        </authorList>
    </citation>
    <scope>NUCLEOTIDE SEQUENCE</scope>
</reference>
<evidence type="ECO:0000256" key="2">
    <source>
        <dbReference type="ARBA" id="ARBA00022473"/>
    </source>
</evidence>
<dbReference type="PANTHER" id="PTHR31072">
    <property type="entry name" value="TRANSCRIPTION FACTOR TCP4-RELATED"/>
    <property type="match status" value="1"/>
</dbReference>
<dbReference type="GO" id="GO:2000032">
    <property type="term" value="P:regulation of secondary shoot formation"/>
    <property type="evidence" value="ECO:0007669"/>
    <property type="project" value="TreeGrafter"/>
</dbReference>
<dbReference type="AlphaFoldDB" id="A0AAV1E0A1"/>
<dbReference type="GO" id="GO:0005634">
    <property type="term" value="C:nucleus"/>
    <property type="evidence" value="ECO:0007669"/>
    <property type="project" value="UniProtKB-SubCell"/>
</dbReference>
<evidence type="ECO:0000313" key="10">
    <source>
        <dbReference type="EMBL" id="CAI9113634.1"/>
    </source>
</evidence>
<keyword evidence="2" id="KW-0217">Developmental protein</keyword>
<protein>
    <submittedName>
        <fullName evidence="10">OLC1v1014273C1</fullName>
    </submittedName>
</protein>
<dbReference type="EMBL" id="OX459124">
    <property type="protein sequence ID" value="CAI9113634.1"/>
    <property type="molecule type" value="Genomic_DNA"/>
</dbReference>
<dbReference type="PROSITE" id="PS51369">
    <property type="entry name" value="TCP"/>
    <property type="match status" value="1"/>
</dbReference>
<feature type="domain" description="R" evidence="9">
    <location>
        <begin position="264"/>
        <end position="281"/>
    </location>
</feature>
<dbReference type="InterPro" id="IPR005333">
    <property type="entry name" value="Transcription_factor_TCP"/>
</dbReference>
<feature type="compositionally biased region" description="Basic residues" evidence="7">
    <location>
        <begin position="242"/>
        <end position="254"/>
    </location>
</feature>
<organism evidence="10 11">
    <name type="scientific">Oldenlandia corymbosa var. corymbosa</name>
    <dbReference type="NCBI Taxonomy" id="529605"/>
    <lineage>
        <taxon>Eukaryota</taxon>
        <taxon>Viridiplantae</taxon>
        <taxon>Streptophyta</taxon>
        <taxon>Embryophyta</taxon>
        <taxon>Tracheophyta</taxon>
        <taxon>Spermatophyta</taxon>
        <taxon>Magnoliopsida</taxon>
        <taxon>eudicotyledons</taxon>
        <taxon>Gunneridae</taxon>
        <taxon>Pentapetalae</taxon>
        <taxon>asterids</taxon>
        <taxon>lamiids</taxon>
        <taxon>Gentianales</taxon>
        <taxon>Rubiaceae</taxon>
        <taxon>Rubioideae</taxon>
        <taxon>Spermacoceae</taxon>
        <taxon>Hedyotis-Oldenlandia complex</taxon>
        <taxon>Oldenlandia</taxon>
    </lineage>
</organism>
<sequence length="377" mass="42782">MYPSSHDYNNNHNPNINPTSLFITETNPNSKFDQDLQHLSSFHFPSPFVQYDDFVYELEWQQLYDLFIQQQPFTPENSVAEIINSMEAGDLPKEGLPDDDHQQNENNNMIRKRALKKDRHSKITTARGPRDRRMRLSLDVARKFFDLQDILGFDKASKTVEWLMVHSSSAIKEITRGGNFPGRRMIYAGHQASFGPNTSVSSTTSECEVVSGIDDATTTNINDNGIQQKAVKTKNNVTKPSASKKKEKKAKSARRAASSHLLAKESRKVARERARKRTMEKRKLGATKLCLEEGISCRKSSDLKQLNNPPHQQQQQRGYGANISVITGNWNPSPICAYQQDAEVPHLNQFSDLEYCSKTWEAYNNNNNNNNMSILGA</sequence>
<gene>
    <name evidence="10" type="ORF">OLC1_LOCUS20602</name>
</gene>
<keyword evidence="11" id="KW-1185">Reference proteome</keyword>
<evidence type="ECO:0000256" key="7">
    <source>
        <dbReference type="SAM" id="MobiDB-lite"/>
    </source>
</evidence>
<feature type="region of interest" description="Disordered" evidence="7">
    <location>
        <begin position="233"/>
        <end position="269"/>
    </location>
</feature>
<dbReference type="Pfam" id="PF03634">
    <property type="entry name" value="TCP"/>
    <property type="match status" value="1"/>
</dbReference>
<evidence type="ECO:0000256" key="6">
    <source>
        <dbReference type="ARBA" id="ARBA00023242"/>
    </source>
</evidence>
<evidence type="ECO:0000259" key="9">
    <source>
        <dbReference type="PROSITE" id="PS51370"/>
    </source>
</evidence>
<keyword evidence="3" id="KW-0805">Transcription regulation</keyword>
<accession>A0AAV1E0A1</accession>
<evidence type="ECO:0000256" key="5">
    <source>
        <dbReference type="ARBA" id="ARBA00023163"/>
    </source>
</evidence>
<evidence type="ECO:0000256" key="1">
    <source>
        <dbReference type="ARBA" id="ARBA00004123"/>
    </source>
</evidence>
<feature type="domain" description="TCP" evidence="8">
    <location>
        <begin position="116"/>
        <end position="174"/>
    </location>
</feature>
<keyword evidence="4" id="KW-0238">DNA-binding</keyword>
<dbReference type="Proteomes" id="UP001161247">
    <property type="component" value="Chromosome 7"/>
</dbReference>
<evidence type="ECO:0000259" key="8">
    <source>
        <dbReference type="PROSITE" id="PS51369"/>
    </source>
</evidence>
<evidence type="ECO:0000256" key="3">
    <source>
        <dbReference type="ARBA" id="ARBA00023015"/>
    </source>
</evidence>
<proteinExistence type="predicted"/>
<name>A0AAV1E0A1_OLDCO</name>
<evidence type="ECO:0000313" key="11">
    <source>
        <dbReference type="Proteomes" id="UP001161247"/>
    </source>
</evidence>
<dbReference type="GO" id="GO:0003700">
    <property type="term" value="F:DNA-binding transcription factor activity"/>
    <property type="evidence" value="ECO:0007669"/>
    <property type="project" value="InterPro"/>
</dbReference>
<keyword evidence="6" id="KW-0539">Nucleus</keyword>
<dbReference type="InterPro" id="IPR017887">
    <property type="entry name" value="TF_TCP_subgr"/>
</dbReference>
<dbReference type="InterPro" id="IPR017888">
    <property type="entry name" value="CYC/TB1_R_domain"/>
</dbReference>
<keyword evidence="5" id="KW-0804">Transcription</keyword>
<dbReference type="PANTHER" id="PTHR31072:SF226">
    <property type="entry name" value="TRANSCRIPTION FACTOR TCP18"/>
    <property type="match status" value="1"/>
</dbReference>
<dbReference type="GO" id="GO:0043565">
    <property type="term" value="F:sequence-specific DNA binding"/>
    <property type="evidence" value="ECO:0007669"/>
    <property type="project" value="TreeGrafter"/>
</dbReference>
<evidence type="ECO:0000256" key="4">
    <source>
        <dbReference type="ARBA" id="ARBA00023125"/>
    </source>
</evidence>
<comment type="subcellular location">
    <subcellularLocation>
        <location evidence="1">Nucleus</location>
    </subcellularLocation>
</comment>